<dbReference type="Gene3D" id="3.40.50.720">
    <property type="entry name" value="NAD(P)-binding Rossmann-like Domain"/>
    <property type="match status" value="1"/>
</dbReference>
<dbReference type="PROSITE" id="PS00061">
    <property type="entry name" value="ADH_SHORT"/>
    <property type="match status" value="1"/>
</dbReference>
<evidence type="ECO:0000256" key="2">
    <source>
        <dbReference type="ARBA" id="ARBA00023002"/>
    </source>
</evidence>
<dbReference type="PANTHER" id="PTHR24321">
    <property type="entry name" value="DEHYDROGENASES, SHORT CHAIN"/>
    <property type="match status" value="1"/>
</dbReference>
<protein>
    <submittedName>
        <fullName evidence="4">2,3-dihydro-2,3-dihydroxybenzoate dehydrogenase</fullName>
    </submittedName>
</protein>
<evidence type="ECO:0000256" key="1">
    <source>
        <dbReference type="ARBA" id="ARBA00006484"/>
    </source>
</evidence>
<dbReference type="SUPFAM" id="SSF51735">
    <property type="entry name" value="NAD(P)-binding Rossmann-fold domains"/>
    <property type="match status" value="1"/>
</dbReference>
<comment type="similarity">
    <text evidence="1">Belongs to the short-chain dehydrogenases/reductases (SDR) family.</text>
</comment>
<dbReference type="RefSeq" id="WP_060149106.1">
    <property type="nucleotide sequence ID" value="NZ_LPGD01000044.1"/>
</dbReference>
<dbReference type="PANTHER" id="PTHR24321:SF13">
    <property type="entry name" value="2,3-DIHYDRO-2,3-DIHYDROXYBENZOATE DEHYDROGENASE"/>
    <property type="match status" value="1"/>
</dbReference>
<dbReference type="EMBL" id="LPHB01000055">
    <property type="protein sequence ID" value="KWA59337.1"/>
    <property type="molecule type" value="Genomic_DNA"/>
</dbReference>
<dbReference type="PRINTS" id="PR00080">
    <property type="entry name" value="SDRFAMILY"/>
</dbReference>
<proteinExistence type="inferred from homology"/>
<dbReference type="InterPro" id="IPR036291">
    <property type="entry name" value="NAD(P)-bd_dom_sf"/>
</dbReference>
<sequence length="264" mass="27322">MSGPAPGRRFANRNVIVTGGARGIGESVARLLAAEGAYVHVLDVAAVALHAWCGELDPDTAGRIRPHVADIRDARAIGELVAALDDERPVDGLVNAAGVLTTSAFLSTDAQAWRHMLDVNAYGTLAVTQAAAKRMAARRRGAIVTVASNAGTTPRFDLAAYCASKAAATMLTRCAGLELARYGIRCNVVSPGSTDTPMLAEVAGTGPERDARSIAGDPTVFRAGIPLGKIAVPRDIAQSVAFLLSDDAGHITMHELVVDGGATF</sequence>
<evidence type="ECO:0000313" key="6">
    <source>
        <dbReference type="Proteomes" id="UP000281098"/>
    </source>
</evidence>
<gene>
    <name evidence="4" type="ORF">DF017_24890</name>
    <name evidence="3" type="ORF">WT44_00885</name>
</gene>
<organism evidence="3">
    <name type="scientific">Burkholderia stagnalis</name>
    <dbReference type="NCBI Taxonomy" id="1503054"/>
    <lineage>
        <taxon>Bacteria</taxon>
        <taxon>Pseudomonadati</taxon>
        <taxon>Pseudomonadota</taxon>
        <taxon>Betaproteobacteria</taxon>
        <taxon>Burkholderiales</taxon>
        <taxon>Burkholderiaceae</taxon>
        <taxon>Burkholderia</taxon>
        <taxon>Burkholderia cepacia complex</taxon>
    </lineage>
</organism>
<accession>A0A119TLX7</accession>
<keyword evidence="6" id="KW-1185">Reference proteome</keyword>
<dbReference type="InterPro" id="IPR002347">
    <property type="entry name" value="SDR_fam"/>
</dbReference>
<reference evidence="3 5" key="1">
    <citation type="submission" date="2015-11" db="EMBL/GenBank/DDBJ databases">
        <title>Expanding the genomic diversity of Burkholderia species for the development of highly accurate diagnostics.</title>
        <authorList>
            <person name="Sahl J."/>
            <person name="Keim P."/>
            <person name="Wagner D."/>
        </authorList>
    </citation>
    <scope>NUCLEOTIDE SEQUENCE [LARGE SCALE GENOMIC DNA]</scope>
    <source>
        <strain evidence="3 5">MSMB1960WGS</strain>
    </source>
</reference>
<dbReference type="FunFam" id="3.40.50.720:FF:000084">
    <property type="entry name" value="Short-chain dehydrogenase reductase"/>
    <property type="match status" value="1"/>
</dbReference>
<evidence type="ECO:0000313" key="5">
    <source>
        <dbReference type="Proteomes" id="UP000068603"/>
    </source>
</evidence>
<dbReference type="Proteomes" id="UP000068603">
    <property type="component" value="Unassembled WGS sequence"/>
</dbReference>
<dbReference type="Pfam" id="PF13561">
    <property type="entry name" value="adh_short_C2"/>
    <property type="match status" value="1"/>
</dbReference>
<reference evidence="4 6" key="2">
    <citation type="submission" date="2018-08" db="EMBL/GenBank/DDBJ databases">
        <title>Comparative analysis of Burkholderia isolates from Puerto Rico.</title>
        <authorList>
            <person name="Hall C."/>
            <person name="Sahl J."/>
            <person name="Wagner D."/>
        </authorList>
    </citation>
    <scope>NUCLEOTIDE SEQUENCE [LARGE SCALE GENOMIC DNA]</scope>
    <source>
        <strain evidence="4 6">Bp8966</strain>
    </source>
</reference>
<keyword evidence="2" id="KW-0560">Oxidoreductase</keyword>
<name>A0A119TLX7_9BURK</name>
<comment type="caution">
    <text evidence="3">The sequence shown here is derived from an EMBL/GenBank/DDBJ whole genome shotgun (WGS) entry which is preliminary data.</text>
</comment>
<dbReference type="Proteomes" id="UP000281098">
    <property type="component" value="Unassembled WGS sequence"/>
</dbReference>
<dbReference type="GO" id="GO:0019290">
    <property type="term" value="P:siderophore biosynthetic process"/>
    <property type="evidence" value="ECO:0007669"/>
    <property type="project" value="InterPro"/>
</dbReference>
<dbReference type="InterPro" id="IPR020904">
    <property type="entry name" value="Sc_DH/Rdtase_CS"/>
</dbReference>
<evidence type="ECO:0000313" key="4">
    <source>
        <dbReference type="EMBL" id="RQY87440.1"/>
    </source>
</evidence>
<dbReference type="GO" id="GO:0008667">
    <property type="term" value="F:2,3-dihydro-2,3-dihydroxybenzoate dehydrogenase activity"/>
    <property type="evidence" value="ECO:0007669"/>
    <property type="project" value="InterPro"/>
</dbReference>
<evidence type="ECO:0000313" key="3">
    <source>
        <dbReference type="EMBL" id="KWA59337.1"/>
    </source>
</evidence>
<dbReference type="AlphaFoldDB" id="A0A119TLX7"/>
<dbReference type="EMBL" id="QTPM01000036">
    <property type="protein sequence ID" value="RQY87440.1"/>
    <property type="molecule type" value="Genomic_DNA"/>
</dbReference>
<dbReference type="PRINTS" id="PR01397">
    <property type="entry name" value="DHBDHDRGNASE"/>
</dbReference>
<dbReference type="InterPro" id="IPR003560">
    <property type="entry name" value="DHB_DH"/>
</dbReference>